<dbReference type="AlphaFoldDB" id="A0A1E5C7Z0"/>
<reference evidence="1 2" key="1">
    <citation type="journal article" date="2012" name="Science">
        <title>Ecological populations of bacteria act as socially cohesive units of antibiotic production and resistance.</title>
        <authorList>
            <person name="Cordero O.X."/>
            <person name="Wildschutte H."/>
            <person name="Kirkup B."/>
            <person name="Proehl S."/>
            <person name="Ngo L."/>
            <person name="Hussain F."/>
            <person name="Le Roux F."/>
            <person name="Mincer T."/>
            <person name="Polz M.F."/>
        </authorList>
    </citation>
    <scope>NUCLEOTIDE SEQUENCE [LARGE SCALE GENOMIC DNA]</scope>
    <source>
        <strain evidence="1 2">FF-454</strain>
    </source>
</reference>
<keyword evidence="2" id="KW-1185">Reference proteome</keyword>
<comment type="caution">
    <text evidence="1">The sequence shown here is derived from an EMBL/GenBank/DDBJ whole genome shotgun (WGS) entry which is preliminary data.</text>
</comment>
<dbReference type="Proteomes" id="UP000095039">
    <property type="component" value="Unassembled WGS sequence"/>
</dbReference>
<accession>A0A1E5C7Z0</accession>
<dbReference type="EMBL" id="AJWN02000046">
    <property type="protein sequence ID" value="OEE61618.1"/>
    <property type="molecule type" value="Genomic_DNA"/>
</dbReference>
<organism evidence="1 2">
    <name type="scientific">Enterovibrio norvegicus FF-454</name>
    <dbReference type="NCBI Taxonomy" id="1185651"/>
    <lineage>
        <taxon>Bacteria</taxon>
        <taxon>Pseudomonadati</taxon>
        <taxon>Pseudomonadota</taxon>
        <taxon>Gammaproteobacteria</taxon>
        <taxon>Vibrionales</taxon>
        <taxon>Vibrionaceae</taxon>
        <taxon>Enterovibrio</taxon>
    </lineage>
</organism>
<dbReference type="RefSeq" id="WP_016960026.1">
    <property type="nucleotide sequence ID" value="NZ_AJWN02000046.1"/>
</dbReference>
<protein>
    <submittedName>
        <fullName evidence="1">Uncharacterized protein</fullName>
    </submittedName>
</protein>
<proteinExistence type="predicted"/>
<evidence type="ECO:0000313" key="1">
    <source>
        <dbReference type="EMBL" id="OEE61618.1"/>
    </source>
</evidence>
<name>A0A1E5C7Z0_9GAMM</name>
<gene>
    <name evidence="1" type="ORF">A1OK_09685</name>
</gene>
<evidence type="ECO:0000313" key="2">
    <source>
        <dbReference type="Proteomes" id="UP000095039"/>
    </source>
</evidence>
<sequence>MIDKNELLTNITILLKLANDRNMQQGVIVYKGAIEKISQAKSQEEIFICWDKLKHALVGIEAHGYLTNKEFEIVKNIRLMG</sequence>